<evidence type="ECO:0000313" key="3">
    <source>
        <dbReference type="Proteomes" id="UP000717696"/>
    </source>
</evidence>
<keyword evidence="3" id="KW-1185">Reference proteome</keyword>
<dbReference type="OrthoDB" id="5319641at2759"/>
<dbReference type="AlphaFoldDB" id="A0A9P9D1A8"/>
<dbReference type="Proteomes" id="UP000717696">
    <property type="component" value="Unassembled WGS sequence"/>
</dbReference>
<sequence>MSVSPTFKGYVASTQDALILFEACLTGQLNHTSRQLREDERPSLVVSGNVFVYEQHSSGIIRWADGIRWGAPEVVNDFHLYQQSVADLEASECAAQQGSGDTSRALDFPDLRKYEISVTVRGISHHLVGYFTLRAALAGELLAPTLDPVLCTLSPREELLIQRFIAPAQNVDEVHRNEA</sequence>
<evidence type="ECO:0000313" key="2">
    <source>
        <dbReference type="EMBL" id="KAH7110783.1"/>
    </source>
</evidence>
<name>A0A9P9D1A8_9HYPO</name>
<protein>
    <submittedName>
        <fullName evidence="2">Gti1/Pac2 family-domain-containing protein</fullName>
    </submittedName>
</protein>
<dbReference type="GO" id="GO:0003677">
    <property type="term" value="F:DNA binding"/>
    <property type="evidence" value="ECO:0007669"/>
    <property type="project" value="TreeGrafter"/>
</dbReference>
<evidence type="ECO:0000256" key="1">
    <source>
        <dbReference type="ARBA" id="ARBA00008359"/>
    </source>
</evidence>
<comment type="caution">
    <text evidence="2">The sequence shown here is derived from an EMBL/GenBank/DDBJ whole genome shotgun (WGS) entry which is preliminary data.</text>
</comment>
<dbReference type="PANTHER" id="PTHR28027">
    <property type="entry name" value="TRANSCRIPTIONAL REGULATOR MIT1"/>
    <property type="match status" value="1"/>
</dbReference>
<proteinExistence type="inferred from homology"/>
<accession>A0A9P9D1A8</accession>
<dbReference type="Pfam" id="PF09729">
    <property type="entry name" value="Gti1_Pac2"/>
    <property type="match status" value="1"/>
</dbReference>
<reference evidence="2" key="1">
    <citation type="journal article" date="2021" name="Nat. Commun.">
        <title>Genetic determinants of endophytism in the Arabidopsis root mycobiome.</title>
        <authorList>
            <person name="Mesny F."/>
            <person name="Miyauchi S."/>
            <person name="Thiergart T."/>
            <person name="Pickel B."/>
            <person name="Atanasova L."/>
            <person name="Karlsson M."/>
            <person name="Huettel B."/>
            <person name="Barry K.W."/>
            <person name="Haridas S."/>
            <person name="Chen C."/>
            <person name="Bauer D."/>
            <person name="Andreopoulos W."/>
            <person name="Pangilinan J."/>
            <person name="LaButti K."/>
            <person name="Riley R."/>
            <person name="Lipzen A."/>
            <person name="Clum A."/>
            <person name="Drula E."/>
            <person name="Henrissat B."/>
            <person name="Kohler A."/>
            <person name="Grigoriev I.V."/>
            <person name="Martin F.M."/>
            <person name="Hacquard S."/>
        </authorList>
    </citation>
    <scope>NUCLEOTIDE SEQUENCE</scope>
    <source>
        <strain evidence="2">MPI-CAGE-AT-0021</strain>
    </source>
</reference>
<dbReference type="PANTHER" id="PTHR28027:SF2">
    <property type="entry name" value="TRANSCRIPTIONAL REGULATOR MIT1"/>
    <property type="match status" value="1"/>
</dbReference>
<organism evidence="2 3">
    <name type="scientific">Dactylonectria estremocensis</name>
    <dbReference type="NCBI Taxonomy" id="1079267"/>
    <lineage>
        <taxon>Eukaryota</taxon>
        <taxon>Fungi</taxon>
        <taxon>Dikarya</taxon>
        <taxon>Ascomycota</taxon>
        <taxon>Pezizomycotina</taxon>
        <taxon>Sordariomycetes</taxon>
        <taxon>Hypocreomycetidae</taxon>
        <taxon>Hypocreales</taxon>
        <taxon>Nectriaceae</taxon>
        <taxon>Dactylonectria</taxon>
    </lineage>
</organism>
<comment type="similarity">
    <text evidence="1">Belongs to the MIT1/WOR1 family.</text>
</comment>
<gene>
    <name evidence="2" type="ORF">B0J13DRAFT_661614</name>
</gene>
<dbReference type="EMBL" id="JAGMUU010000060">
    <property type="protein sequence ID" value="KAH7110783.1"/>
    <property type="molecule type" value="Genomic_DNA"/>
</dbReference>
<dbReference type="InterPro" id="IPR018608">
    <property type="entry name" value="Gti1/Pac2"/>
</dbReference>